<reference evidence="3 4" key="1">
    <citation type="submission" date="2016-06" db="EMBL/GenBank/DDBJ databases">
        <title>Respiratory ammonification of nitrate coupled to the oxidation of elemental sulfur in deep-sea autotrophic thermophilic bacteria.</title>
        <authorList>
            <person name="Slobodkina G.B."/>
            <person name="Mardanov A.V."/>
            <person name="Ravin N.V."/>
            <person name="Frolova A.A."/>
            <person name="Viryasiv M.B."/>
            <person name="Chernyh N.A."/>
            <person name="Bonch-Osmolovskaya E.A."/>
            <person name="Slobodkin A.I."/>
        </authorList>
    </citation>
    <scope>NUCLEOTIDE SEQUENCE [LARGE SCALE GENOMIC DNA]</scope>
    <source>
        <strain evidence="3 4">S69</strain>
    </source>
</reference>
<evidence type="ECO:0000256" key="1">
    <source>
        <dbReference type="ARBA" id="ARBA00022679"/>
    </source>
</evidence>
<dbReference type="PIRSF" id="PIRSF004976">
    <property type="entry name" value="ATPase_YdaO"/>
    <property type="match status" value="1"/>
</dbReference>
<organism evidence="3 4">
    <name type="scientific">Dissulfuribacter thermophilus</name>
    <dbReference type="NCBI Taxonomy" id="1156395"/>
    <lineage>
        <taxon>Bacteria</taxon>
        <taxon>Pseudomonadati</taxon>
        <taxon>Thermodesulfobacteriota</taxon>
        <taxon>Dissulfuribacteria</taxon>
        <taxon>Dissulfuribacterales</taxon>
        <taxon>Dissulfuribacteraceae</taxon>
        <taxon>Dissulfuribacter</taxon>
    </lineage>
</organism>
<comment type="caution">
    <text evidence="3">The sequence shown here is derived from an EMBL/GenBank/DDBJ whole genome shotgun (WGS) entry which is preliminary data.</text>
</comment>
<dbReference type="GO" id="GO:0016740">
    <property type="term" value="F:transferase activity"/>
    <property type="evidence" value="ECO:0007669"/>
    <property type="project" value="UniProtKB-KW"/>
</dbReference>
<accession>A0A1B9F4S0</accession>
<dbReference type="GO" id="GO:0008033">
    <property type="term" value="P:tRNA processing"/>
    <property type="evidence" value="ECO:0007669"/>
    <property type="project" value="InterPro"/>
</dbReference>
<dbReference type="SUPFAM" id="SSF52402">
    <property type="entry name" value="Adenine nucleotide alpha hydrolases-like"/>
    <property type="match status" value="1"/>
</dbReference>
<dbReference type="OrthoDB" id="9801054at2"/>
<dbReference type="PATRIC" id="fig|1156395.6.peg.1816"/>
<feature type="domain" description="tRNA(Ile)-lysidine/2-thiocytidine synthase N-terminal" evidence="2">
    <location>
        <begin position="27"/>
        <end position="191"/>
    </location>
</feature>
<dbReference type="RefSeq" id="WP_067619199.1">
    <property type="nucleotide sequence ID" value="NZ_MAGO01000009.1"/>
</dbReference>
<dbReference type="PANTHER" id="PTHR43686">
    <property type="entry name" value="SULFURTRANSFERASE-RELATED"/>
    <property type="match status" value="1"/>
</dbReference>
<evidence type="ECO:0000313" key="4">
    <source>
        <dbReference type="Proteomes" id="UP000093080"/>
    </source>
</evidence>
<sequence length="241" mass="27020">MSFLKKEVNRLVGKCIHTYGLLEHGDKILVAVSGGEDSLVALYFLRQWQKKAPISFSILPVYLDMGFGGDTRAILEDYFSKEGLSYHIEDTNYGILAHSPFNRKKSPCFLCAMLRRKRLFELTHAFGCNKLCLGHNQDDIIETFFLNLLFSGELSTMVPKQVMFKGLITIIRPLAFIPKGKIGALSLELGLPTSENPCPSAGKSKRQEVKDLLQGVYKLNPDARGIIMRALSNVKTEYLLS</sequence>
<dbReference type="Proteomes" id="UP000093080">
    <property type="component" value="Unassembled WGS sequence"/>
</dbReference>
<dbReference type="Pfam" id="PF01171">
    <property type="entry name" value="ATP_bind_3"/>
    <property type="match status" value="1"/>
</dbReference>
<protein>
    <submittedName>
        <fullName evidence="3">tRNA(Cytosine32)-2-thiocytidine synthetase</fullName>
    </submittedName>
</protein>
<gene>
    <name evidence="3" type="ORF">DBT_1801</name>
</gene>
<evidence type="ECO:0000313" key="3">
    <source>
        <dbReference type="EMBL" id="OCC14741.1"/>
    </source>
</evidence>
<evidence type="ECO:0000259" key="2">
    <source>
        <dbReference type="Pfam" id="PF01171"/>
    </source>
</evidence>
<proteinExistence type="predicted"/>
<keyword evidence="1" id="KW-0808">Transferase</keyword>
<dbReference type="STRING" id="1156395.DBT_1801"/>
<dbReference type="EMBL" id="MAGO01000009">
    <property type="protein sequence ID" value="OCC14741.1"/>
    <property type="molecule type" value="Genomic_DNA"/>
</dbReference>
<dbReference type="Gene3D" id="3.40.50.620">
    <property type="entry name" value="HUPs"/>
    <property type="match status" value="1"/>
</dbReference>
<dbReference type="CDD" id="cd24138">
    <property type="entry name" value="TtcA-like"/>
    <property type="match status" value="1"/>
</dbReference>
<name>A0A1B9F4S0_9BACT</name>
<dbReference type="PANTHER" id="PTHR43686:SF1">
    <property type="entry name" value="AMINOTRAN_5 DOMAIN-CONTAINING PROTEIN"/>
    <property type="match status" value="1"/>
</dbReference>
<dbReference type="InterPro" id="IPR014729">
    <property type="entry name" value="Rossmann-like_a/b/a_fold"/>
</dbReference>
<dbReference type="InterPro" id="IPR035107">
    <property type="entry name" value="tRNA_thiolation_TtcA_Ctu1"/>
</dbReference>
<keyword evidence="4" id="KW-1185">Reference proteome</keyword>
<dbReference type="InterPro" id="IPR011063">
    <property type="entry name" value="TilS/TtcA_N"/>
</dbReference>
<dbReference type="AlphaFoldDB" id="A0A1B9F4S0"/>